<feature type="region of interest" description="Disordered" evidence="3">
    <location>
        <begin position="1"/>
        <end position="203"/>
    </location>
</feature>
<dbReference type="EMBL" id="JALJOS010000007">
    <property type="protein sequence ID" value="KAK9836561.1"/>
    <property type="molecule type" value="Genomic_DNA"/>
</dbReference>
<dbReference type="SMART" id="SM00360">
    <property type="entry name" value="RRM"/>
    <property type="match status" value="1"/>
</dbReference>
<dbReference type="PROSITE" id="PS50102">
    <property type="entry name" value="RRM"/>
    <property type="match status" value="1"/>
</dbReference>
<dbReference type="InterPro" id="IPR000504">
    <property type="entry name" value="RRM_dom"/>
</dbReference>
<sequence>MGDFEAEMARFEAELAGGQAPPGPQQMNGGPQRGSLPPPPMMSHSMPPGIPPPPPMMAQQPPPMHSQPGHSSAPQWPGGSMPMASAPQQQQQQQQYPAYSPPPQQAFQQPPPASQQPSYAPPAYPTPPQQQQQYAPPAAAAYQQPQQALYGQPAGVPAQAPAHQELNPHSLYVQQLFSEQTGRGAGKSAPGHMGKEQPSQEKLADIKAAFEKEKKGKIKQKAVPRLAGGEKWWDSSLLEWPENDFRIFVGDLGNETNDDVLAKAFHKYTACQKAKVVRDKRTNKTKGYGFVSFNDPIEGAKALREMNGKYIGNRPCKLRRSNWEERINEEALAKKRKGPATQGQKPKRPSILHK</sequence>
<dbReference type="SUPFAM" id="SSF54928">
    <property type="entry name" value="RNA-binding domain, RBD"/>
    <property type="match status" value="1"/>
</dbReference>
<feature type="compositionally biased region" description="Pro residues" evidence="3">
    <location>
        <begin position="99"/>
        <end position="128"/>
    </location>
</feature>
<evidence type="ECO:0000313" key="5">
    <source>
        <dbReference type="EMBL" id="KAK9836561.1"/>
    </source>
</evidence>
<keyword evidence="6" id="KW-1185">Reference proteome</keyword>
<dbReference type="InterPro" id="IPR012677">
    <property type="entry name" value="Nucleotide-bd_a/b_plait_sf"/>
</dbReference>
<feature type="region of interest" description="Disordered" evidence="3">
    <location>
        <begin position="329"/>
        <end position="354"/>
    </location>
</feature>
<feature type="compositionally biased region" description="Low complexity" evidence="3">
    <location>
        <begin position="84"/>
        <end position="98"/>
    </location>
</feature>
<dbReference type="Pfam" id="PF00076">
    <property type="entry name" value="RRM_1"/>
    <property type="match status" value="1"/>
</dbReference>
<keyword evidence="1 2" id="KW-0694">RNA-binding</keyword>
<evidence type="ECO:0000256" key="3">
    <source>
        <dbReference type="SAM" id="MobiDB-lite"/>
    </source>
</evidence>
<dbReference type="Proteomes" id="UP001438707">
    <property type="component" value="Unassembled WGS sequence"/>
</dbReference>
<feature type="compositionally biased region" description="Low complexity" evidence="3">
    <location>
        <begin position="25"/>
        <end position="34"/>
    </location>
</feature>
<feature type="compositionally biased region" description="Basic and acidic residues" evidence="3">
    <location>
        <begin position="193"/>
        <end position="203"/>
    </location>
</feature>
<feature type="compositionally biased region" description="Low complexity" evidence="3">
    <location>
        <begin position="129"/>
        <end position="162"/>
    </location>
</feature>
<dbReference type="InterPro" id="IPR035979">
    <property type="entry name" value="RBD_domain_sf"/>
</dbReference>
<dbReference type="InterPro" id="IPR034215">
    <property type="entry name" value="RBM42_RRM"/>
</dbReference>
<organism evidence="5 6">
    <name type="scientific">Apatococcus lobatus</name>
    <dbReference type="NCBI Taxonomy" id="904363"/>
    <lineage>
        <taxon>Eukaryota</taxon>
        <taxon>Viridiplantae</taxon>
        <taxon>Chlorophyta</taxon>
        <taxon>core chlorophytes</taxon>
        <taxon>Trebouxiophyceae</taxon>
        <taxon>Chlorellales</taxon>
        <taxon>Chlorellaceae</taxon>
        <taxon>Apatococcus</taxon>
    </lineage>
</organism>
<dbReference type="PANTHER" id="PTHR47640:SF11">
    <property type="entry name" value="RNA-BINDING PROTEIN 42"/>
    <property type="match status" value="1"/>
</dbReference>
<feature type="compositionally biased region" description="Pro residues" evidence="3">
    <location>
        <begin position="48"/>
        <end position="65"/>
    </location>
</feature>
<reference evidence="5 6" key="1">
    <citation type="journal article" date="2024" name="Nat. Commun.">
        <title>Phylogenomics reveals the evolutionary origins of lichenization in chlorophyte algae.</title>
        <authorList>
            <person name="Puginier C."/>
            <person name="Libourel C."/>
            <person name="Otte J."/>
            <person name="Skaloud P."/>
            <person name="Haon M."/>
            <person name="Grisel S."/>
            <person name="Petersen M."/>
            <person name="Berrin J.G."/>
            <person name="Delaux P.M."/>
            <person name="Dal Grande F."/>
            <person name="Keller J."/>
        </authorList>
    </citation>
    <scope>NUCLEOTIDE SEQUENCE [LARGE SCALE GENOMIC DNA]</scope>
    <source>
        <strain evidence="5 6">SAG 2145</strain>
    </source>
</reference>
<accession>A0AAW1RTQ4</accession>
<dbReference type="InterPro" id="IPR050825">
    <property type="entry name" value="RBM42_RBP45_47-like"/>
</dbReference>
<evidence type="ECO:0000256" key="1">
    <source>
        <dbReference type="ARBA" id="ARBA00022884"/>
    </source>
</evidence>
<dbReference type="PANTHER" id="PTHR47640">
    <property type="entry name" value="TRNA SELENOCYSTEINE 1-ASSOCIATED PROTEIN 1-RELATED-RELATED"/>
    <property type="match status" value="1"/>
</dbReference>
<proteinExistence type="predicted"/>
<evidence type="ECO:0000256" key="2">
    <source>
        <dbReference type="PROSITE-ProRule" id="PRU00176"/>
    </source>
</evidence>
<gene>
    <name evidence="5" type="ORF">WJX74_003125</name>
</gene>
<protein>
    <recommendedName>
        <fullName evidence="4">RRM domain-containing protein</fullName>
    </recommendedName>
</protein>
<dbReference type="AlphaFoldDB" id="A0AAW1RTQ4"/>
<evidence type="ECO:0000259" key="4">
    <source>
        <dbReference type="PROSITE" id="PS50102"/>
    </source>
</evidence>
<comment type="caution">
    <text evidence="5">The sequence shown here is derived from an EMBL/GenBank/DDBJ whole genome shotgun (WGS) entry which is preliminary data.</text>
</comment>
<dbReference type="Gene3D" id="3.30.70.330">
    <property type="match status" value="1"/>
</dbReference>
<feature type="compositionally biased region" description="Polar residues" evidence="3">
    <location>
        <begin position="172"/>
        <end position="181"/>
    </location>
</feature>
<evidence type="ECO:0000313" key="6">
    <source>
        <dbReference type="Proteomes" id="UP001438707"/>
    </source>
</evidence>
<dbReference type="GO" id="GO:0003729">
    <property type="term" value="F:mRNA binding"/>
    <property type="evidence" value="ECO:0007669"/>
    <property type="project" value="InterPro"/>
</dbReference>
<feature type="domain" description="RRM" evidence="4">
    <location>
        <begin position="245"/>
        <end position="323"/>
    </location>
</feature>
<feature type="compositionally biased region" description="Basic residues" evidence="3">
    <location>
        <begin position="345"/>
        <end position="354"/>
    </location>
</feature>
<dbReference type="CDD" id="cd12383">
    <property type="entry name" value="RRM_RBM42"/>
    <property type="match status" value="1"/>
</dbReference>
<name>A0AAW1RTQ4_9CHLO</name>